<feature type="transmembrane region" description="Helical" evidence="11">
    <location>
        <begin position="1109"/>
        <end position="1128"/>
    </location>
</feature>
<dbReference type="InterPro" id="IPR057291">
    <property type="entry name" value="CHX17_2nd"/>
</dbReference>
<feature type="domain" description="Cation/H(+) antiporter central" evidence="13">
    <location>
        <begin position="1277"/>
        <end position="1411"/>
    </location>
</feature>
<dbReference type="EMBL" id="JANJYJ010000006">
    <property type="protein sequence ID" value="KAK3205939.1"/>
    <property type="molecule type" value="Genomic_DNA"/>
</dbReference>
<proteinExistence type="inferred from homology"/>
<name>A0AAE0A964_9ROSI</name>
<keyword evidence="4" id="KW-0633">Potassium transport</keyword>
<dbReference type="GO" id="GO:0012505">
    <property type="term" value="C:endomembrane system"/>
    <property type="evidence" value="ECO:0007669"/>
    <property type="project" value="TreeGrafter"/>
</dbReference>
<feature type="transmembrane region" description="Helical" evidence="11">
    <location>
        <begin position="1020"/>
        <end position="1038"/>
    </location>
</feature>
<feature type="transmembrane region" description="Helical" evidence="11">
    <location>
        <begin position="277"/>
        <end position="293"/>
    </location>
</feature>
<dbReference type="InterPro" id="IPR006153">
    <property type="entry name" value="Cation/H_exchanger_TM"/>
</dbReference>
<feature type="transmembrane region" description="Helical" evidence="11">
    <location>
        <begin position="1993"/>
        <end position="2014"/>
    </location>
</feature>
<evidence type="ECO:0000259" key="12">
    <source>
        <dbReference type="Pfam" id="PF00999"/>
    </source>
</evidence>
<dbReference type="PANTHER" id="PTHR32468">
    <property type="entry name" value="CATION/H + ANTIPORTER"/>
    <property type="match status" value="1"/>
</dbReference>
<feature type="domain" description="Cation/H(+) antiporter C-terminal" evidence="14">
    <location>
        <begin position="643"/>
        <end position="806"/>
    </location>
</feature>
<keyword evidence="7 11" id="KW-1133">Transmembrane helix</keyword>
<feature type="transmembrane region" description="Helical" evidence="11">
    <location>
        <begin position="1672"/>
        <end position="1693"/>
    </location>
</feature>
<comment type="similarity">
    <text evidence="10">Belongs to the monovalent cation:proton antiporter 2 (CPA2) transporter (TC 2.A.37) family. CHX (TC 2.A.37.4) subfamily.</text>
</comment>
<feature type="domain" description="Cation/H(+) antiporter central" evidence="13">
    <location>
        <begin position="2069"/>
        <end position="2203"/>
    </location>
</feature>
<dbReference type="Pfam" id="PF23259">
    <property type="entry name" value="CHX17_C"/>
    <property type="match status" value="3"/>
</dbReference>
<comment type="caution">
    <text evidence="15">The sequence shown here is derived from an EMBL/GenBank/DDBJ whole genome shotgun (WGS) entry which is preliminary data.</text>
</comment>
<dbReference type="GO" id="GO:0006885">
    <property type="term" value="P:regulation of pH"/>
    <property type="evidence" value="ECO:0007669"/>
    <property type="project" value="UniProtKB-ARBA"/>
</dbReference>
<dbReference type="InterPro" id="IPR050794">
    <property type="entry name" value="CPA2_transporter"/>
</dbReference>
<feature type="domain" description="Cation/H+ exchanger transmembrane" evidence="12">
    <location>
        <begin position="57"/>
        <end position="435"/>
    </location>
</feature>
<feature type="domain" description="Cation/H(+) antiporter C-terminal" evidence="14">
    <location>
        <begin position="1430"/>
        <end position="1587"/>
    </location>
</feature>
<feature type="domain" description="Cation/H(+) antiporter central" evidence="13">
    <location>
        <begin position="495"/>
        <end position="627"/>
    </location>
</feature>
<evidence type="ECO:0000256" key="1">
    <source>
        <dbReference type="ARBA" id="ARBA00004141"/>
    </source>
</evidence>
<feature type="transmembrane region" description="Helical" evidence="11">
    <location>
        <begin position="139"/>
        <end position="159"/>
    </location>
</feature>
<feature type="transmembrane region" description="Helical" evidence="11">
    <location>
        <begin position="327"/>
        <end position="344"/>
    </location>
</feature>
<feature type="transmembrane region" description="Helical" evidence="11">
    <location>
        <begin position="926"/>
        <end position="945"/>
    </location>
</feature>
<evidence type="ECO:0000256" key="2">
    <source>
        <dbReference type="ARBA" id="ARBA00022448"/>
    </source>
</evidence>
<evidence type="ECO:0000256" key="8">
    <source>
        <dbReference type="ARBA" id="ARBA00023065"/>
    </source>
</evidence>
<feature type="transmembrane region" description="Helical" evidence="11">
    <location>
        <begin position="417"/>
        <end position="440"/>
    </location>
</feature>
<evidence type="ECO:0000256" key="7">
    <source>
        <dbReference type="ARBA" id="ARBA00022989"/>
    </source>
</evidence>
<evidence type="ECO:0000256" key="6">
    <source>
        <dbReference type="ARBA" id="ARBA00022958"/>
    </source>
</evidence>
<feature type="transmembrane region" description="Helical" evidence="11">
    <location>
        <begin position="1776"/>
        <end position="1798"/>
    </location>
</feature>
<feature type="domain" description="Cation/H(+) antiporter C-terminal" evidence="14">
    <location>
        <begin position="2219"/>
        <end position="2375"/>
    </location>
</feature>
<gene>
    <name evidence="15" type="ORF">Dsin_019985</name>
</gene>
<feature type="transmembrane region" description="Helical" evidence="11">
    <location>
        <begin position="1844"/>
        <end position="1874"/>
    </location>
</feature>
<feature type="transmembrane region" description="Helical" evidence="11">
    <location>
        <begin position="1629"/>
        <end position="1647"/>
    </location>
</feature>
<dbReference type="InterPro" id="IPR057290">
    <property type="entry name" value="CHX17_C"/>
</dbReference>
<feature type="transmembrane region" description="Helical" evidence="11">
    <location>
        <begin position="210"/>
        <end position="232"/>
    </location>
</feature>
<keyword evidence="8" id="KW-0406">Ion transport</keyword>
<feature type="transmembrane region" description="Helical" evidence="11">
    <location>
        <begin position="992"/>
        <end position="1014"/>
    </location>
</feature>
<feature type="transmembrane region" description="Helical" evidence="11">
    <location>
        <begin position="111"/>
        <end position="132"/>
    </location>
</feature>
<keyword evidence="16" id="KW-1185">Reference proteome</keyword>
<feature type="transmembrane region" description="Helical" evidence="11">
    <location>
        <begin position="1134"/>
        <end position="1158"/>
    </location>
</feature>
<evidence type="ECO:0000256" key="4">
    <source>
        <dbReference type="ARBA" id="ARBA00022538"/>
    </source>
</evidence>
<feature type="transmembrane region" description="Helical" evidence="11">
    <location>
        <begin position="960"/>
        <end position="980"/>
    </location>
</feature>
<feature type="transmembrane region" description="Helical" evidence="11">
    <location>
        <begin position="896"/>
        <end position="914"/>
    </location>
</feature>
<feature type="transmembrane region" description="Helical" evidence="11">
    <location>
        <begin position="179"/>
        <end position="198"/>
    </location>
</feature>
<dbReference type="Pfam" id="PF23256">
    <property type="entry name" value="CHX17_2nd"/>
    <property type="match status" value="3"/>
</dbReference>
<dbReference type="GO" id="GO:0016020">
    <property type="term" value="C:membrane"/>
    <property type="evidence" value="ECO:0007669"/>
    <property type="project" value="UniProtKB-SubCell"/>
</dbReference>
<feature type="transmembrane region" description="Helical" evidence="11">
    <location>
        <begin position="238"/>
        <end position="256"/>
    </location>
</feature>
<feature type="domain" description="Cation/H+ exchanger transmembrane" evidence="12">
    <location>
        <begin position="842"/>
        <end position="1219"/>
    </location>
</feature>
<evidence type="ECO:0000313" key="16">
    <source>
        <dbReference type="Proteomes" id="UP001281410"/>
    </source>
</evidence>
<keyword evidence="5 11" id="KW-0812">Transmembrane</keyword>
<organism evidence="15 16">
    <name type="scientific">Dipteronia sinensis</name>
    <dbReference type="NCBI Taxonomy" id="43782"/>
    <lineage>
        <taxon>Eukaryota</taxon>
        <taxon>Viridiplantae</taxon>
        <taxon>Streptophyta</taxon>
        <taxon>Embryophyta</taxon>
        <taxon>Tracheophyta</taxon>
        <taxon>Spermatophyta</taxon>
        <taxon>Magnoliopsida</taxon>
        <taxon>eudicotyledons</taxon>
        <taxon>Gunneridae</taxon>
        <taxon>Pentapetalae</taxon>
        <taxon>rosids</taxon>
        <taxon>malvids</taxon>
        <taxon>Sapindales</taxon>
        <taxon>Sapindaceae</taxon>
        <taxon>Hippocastanoideae</taxon>
        <taxon>Acereae</taxon>
        <taxon>Dipteronia</taxon>
    </lineage>
</organism>
<dbReference type="InterPro" id="IPR038770">
    <property type="entry name" value="Na+/solute_symporter_sf"/>
</dbReference>
<keyword evidence="3" id="KW-0050">Antiport</keyword>
<dbReference type="Proteomes" id="UP001281410">
    <property type="component" value="Unassembled WGS sequence"/>
</dbReference>
<accession>A0AAE0A964</accession>
<keyword evidence="9 11" id="KW-0472">Membrane</keyword>
<evidence type="ECO:0000313" key="15">
    <source>
        <dbReference type="EMBL" id="KAK3205939.1"/>
    </source>
</evidence>
<dbReference type="GO" id="GO:0006813">
    <property type="term" value="P:potassium ion transport"/>
    <property type="evidence" value="ECO:0007669"/>
    <property type="project" value="UniProtKB-KW"/>
</dbReference>
<feature type="transmembrane region" description="Helical" evidence="11">
    <location>
        <begin position="75"/>
        <end position="99"/>
    </location>
</feature>
<dbReference type="FunFam" id="1.20.1530.20:FF:000003">
    <property type="entry name" value="Cation/H(+) antiporter 15"/>
    <property type="match status" value="3"/>
</dbReference>
<evidence type="ECO:0000259" key="14">
    <source>
        <dbReference type="Pfam" id="PF23259"/>
    </source>
</evidence>
<feature type="transmembrane region" description="Helical" evidence="11">
    <location>
        <begin position="356"/>
        <end position="375"/>
    </location>
</feature>
<feature type="domain" description="Cation/H+ exchanger transmembrane" evidence="12">
    <location>
        <begin position="1642"/>
        <end position="2011"/>
    </location>
</feature>
<dbReference type="GO" id="GO:1902600">
    <property type="term" value="P:proton transmembrane transport"/>
    <property type="evidence" value="ECO:0007669"/>
    <property type="project" value="InterPro"/>
</dbReference>
<evidence type="ECO:0000256" key="9">
    <source>
        <dbReference type="ARBA" id="ARBA00023136"/>
    </source>
</evidence>
<dbReference type="GO" id="GO:0015297">
    <property type="term" value="F:antiporter activity"/>
    <property type="evidence" value="ECO:0007669"/>
    <property type="project" value="UniProtKB-KW"/>
</dbReference>
<reference evidence="15" key="1">
    <citation type="journal article" date="2023" name="Plant J.">
        <title>Genome sequences and population genomics provide insights into the demographic history, inbreeding, and mutation load of two 'living fossil' tree species of Dipteronia.</title>
        <authorList>
            <person name="Feng Y."/>
            <person name="Comes H.P."/>
            <person name="Chen J."/>
            <person name="Zhu S."/>
            <person name="Lu R."/>
            <person name="Zhang X."/>
            <person name="Li P."/>
            <person name="Qiu J."/>
            <person name="Olsen K.M."/>
            <person name="Qiu Y."/>
        </authorList>
    </citation>
    <scope>NUCLEOTIDE SEQUENCE</scope>
    <source>
        <strain evidence="15">NBL</strain>
    </source>
</reference>
<evidence type="ECO:0000256" key="10">
    <source>
        <dbReference type="ARBA" id="ARBA00038341"/>
    </source>
</evidence>
<comment type="subcellular location">
    <subcellularLocation>
        <location evidence="1">Membrane</location>
        <topology evidence="1">Multi-pass membrane protein</topology>
    </subcellularLocation>
</comment>
<feature type="transmembrane region" description="Helical" evidence="11">
    <location>
        <begin position="1929"/>
        <end position="1958"/>
    </location>
</feature>
<feature type="transmembrane region" description="Helical" evidence="11">
    <location>
        <begin position="1804"/>
        <end position="1823"/>
    </location>
</feature>
<feature type="transmembrane region" description="Helical" evidence="11">
    <location>
        <begin position="1744"/>
        <end position="1764"/>
    </location>
</feature>
<feature type="transmembrane region" description="Helical" evidence="11">
    <location>
        <begin position="1705"/>
        <end position="1724"/>
    </location>
</feature>
<evidence type="ECO:0000259" key="13">
    <source>
        <dbReference type="Pfam" id="PF23256"/>
    </source>
</evidence>
<dbReference type="PANTHER" id="PTHR32468:SF74">
    <property type="entry name" value="CATION_H(+) ANTIPORTER 21-RELATED"/>
    <property type="match status" value="1"/>
</dbReference>
<evidence type="ECO:0008006" key="17">
    <source>
        <dbReference type="Google" id="ProtNLM"/>
    </source>
</evidence>
<feature type="transmembrane region" description="Helical" evidence="11">
    <location>
        <begin position="1059"/>
        <end position="1077"/>
    </location>
</feature>
<evidence type="ECO:0000256" key="3">
    <source>
        <dbReference type="ARBA" id="ARBA00022449"/>
    </source>
</evidence>
<keyword evidence="6" id="KW-0630">Potassium</keyword>
<keyword evidence="2" id="KW-0813">Transport</keyword>
<dbReference type="Pfam" id="PF00999">
    <property type="entry name" value="Na_H_Exchanger"/>
    <property type="match status" value="3"/>
</dbReference>
<protein>
    <recommendedName>
        <fullName evidence="17">Cation/H+ exchanger domain-containing protein</fullName>
    </recommendedName>
</protein>
<feature type="transmembrane region" description="Helical" evidence="11">
    <location>
        <begin position="42"/>
        <end position="63"/>
    </location>
</feature>
<feature type="transmembrane region" description="Helical" evidence="11">
    <location>
        <begin position="1199"/>
        <end position="1222"/>
    </location>
</feature>
<feature type="transmembrane region" description="Helical" evidence="11">
    <location>
        <begin position="1894"/>
        <end position="1917"/>
    </location>
</feature>
<sequence>MSMETLITGRYNISNPQGYEITVCYMQNVTAGSTHWQTQNPVYLHLPLLATQLVIMIFVSRILTFVFRPLRQPRFVVEVLAGILIGPSYFGSLEIATAVFPYESTMLLETFANFGLIYYMFLVGLEMDLLAVTQMSKKTLSIATATILIPLGAGAGLYFVPVHKKTEAAPLLHRPVGCVFWAITLSITSFPELARILSDFKLLHTDLGRIALTTSIASDIFTWGLLVVATVTLEDHNILSAAIPTLIFLAICWYVFRPAIAWMIRRTKEKGDQFDEMHIYFILGAVATCGLITDACGSHSMIGGFMLGLIIPKGELAIKIMESIDEFVNGIMLPAFFMLNGIRTDLNGLPNVAHLALAWLITIVATFLKIVTTIPMSLHSGMSFRDGLTLGGLMNTKGVIALIVLNEGRTLKVLDNTTMTIMSTTNLFMTALVGPIVLLTNKTTSARKYKQRTIQRSNQDTELRILTCIHSVGNLSGIINLLEVSNSTPKSPINVFVVHLVELIGRATAMLVVQEAGKNNPAIINDPSRERADSDQIVSAFERYKERHETVTVHPLTIVSPYTTMHEDIYQFAEDKLAALILIPFHKQGTVAGGLQGSENQYSIREVNQSLLLKSPCSVGILVDRGLRLSKPSEPSSQPLTDLRVAMLFLGGLDDHEALSYAHRIAGTPGVTLTVVRFLPIELDVEQNANGECHIEEGSCLTTTEESEAEKELDDDYINEFRFKTMFDDSIRYLEKHLNNGEELVKDIKTKYNDFDLYVIGRGVEAKSPLIMGISEFIDHPELGPIGDALLSSAFTAHASVLVVQTPDGFRIKGKFRQNKWASPNPLVNYLPGLAMQIGLMIFISRILMFILKPLRQHRFIAEVIAGILIGPTGLSKLRWVGEIFTFESNMLLETFASFGLTYYMFLVGLEMDLSVVRNMNKKTRTMVIGSILIPMGIGAALYFIPMRVNKDGISLPLGSIFWAISISITSFPDLARILSDVKLLHTDIGRMALTTSIFSDIIAWVLLVAAITIFDQHKFLAAAVPTVVFILICWFLMRPGIGWFIKETKKKGGKFSDMHINFILTGVAACGFITDACGSHSMIGGFMLGLIIPNGELAMMIMESIGEFVSGIMLPVFIMVNGIRTNLSEIPYYAHWGSVAIISIGATCAKILSTLLVSMYIGITAQEGLALGGLLNTKGVLALIVLNEGRNLKLIDNVTMTVMMVAILFMTIMVGPIFFLANKTGKKAKQYKQRTIQRSNPNTQLRILVCIHSVRNLSGIISILEVSNATRKSPMCVFVTHLVELLGRASAMLIVHETGGKTDAGNNPRSREKAESDQIIGSFQSFEAKNDAVSMYPLTVVSPYTTMHEDVVSIAEDKRVAMILVPFHKQLTAGGGLQGENRSIKEVNQNLLLKAPCSVGILIDRGLGSFLSTSTPSSNINNGGPELRFAMLFIGGFDDHEALSYAYRMAGTPGISLTVVRFLPGKDAQLNLMPEDENNEDGILEALADSENDKERDDEFINEFRFKAMNDQSVLYHEKIVNNGAELVESIRTKYSDFDLYLVGRGLGVKTPLTMGLLEWSENPELGAIGETLVSSEFTAHASVLFGGKFMVQNQSGYEISVCYITEKKSGDTPWQNQNSLSSALPTFGLQLGLMLLCTHLLIFLLKPFHQPRFTAQIIVSSTLFSFDTNMLLETFANLGITYYMFLVGLEMDLSTLKYLSKKSFSIAIAGILLPIAASAALYQLPQYIWYINDPEKPLAWGFLFWSIPLSVSSFPDLARILVDVKLLHTDIGRIALSVAIISDIFVWVLLVFSVTIVDKTDAMHVTVLPTIAFILICWLLLRPGIAWMIKKTVKEGGDFNAMHINFILTAVAVCGMITDACGAHSMVGGFMLGLIIPKGELAIKIMEKIEEFVAGIMLPVFFMVAGFRTNLYVLLRGASLTGVRYSVEALALITIGATSTKILSTFLVSLCFGMSASDGLALGNLLNTKGVLAVIVLNESRSLKLLDNTTMSIMMFVIVFMTALVGPIFSIAHKTTRRVRKYKQRTIQRDNQNSELRILTCIHSVRNVSGIINILEVSNATKKSPVTVFAVHLVKLTGTASAMLIVHDSYKTNSNHHHHNRERAESDQIINAFIKYESRNEAVSVHPLTAVSPYNTMHEDICNLAEDKHIAMILVPFHKEATADGRLEGENRSIKEVNQKLLDTAQCSVGILIDRGLGSSSSDSTFQLNSSELSTGLNLAVIFIGGLDDQEALSYGWKMAETPGISLTVVRFLPSTNDAASVDIVNDENGDLDRDSGKEFDDEFINEFRFKTMCHQSIQYHEKLVDTGVELVEIMRTMYGDFDFYVVGRGRGVKSSLLEMDAELCDNPELGPIGDLLVSSDFTAHASVLVMQSVADGLRSGSFRQKTKFGKKNWASPILNPHYKASENQRN</sequence>
<feature type="transmembrane region" description="Helical" evidence="11">
    <location>
        <begin position="827"/>
        <end position="848"/>
    </location>
</feature>
<evidence type="ECO:0000256" key="5">
    <source>
        <dbReference type="ARBA" id="ARBA00022692"/>
    </source>
</evidence>
<dbReference type="Gene3D" id="1.20.1530.20">
    <property type="match status" value="3"/>
</dbReference>
<evidence type="ECO:0000256" key="11">
    <source>
        <dbReference type="SAM" id="Phobius"/>
    </source>
</evidence>